<dbReference type="EMBL" id="PGGS01000125">
    <property type="protein sequence ID" value="PNH08529.1"/>
    <property type="molecule type" value="Genomic_DNA"/>
</dbReference>
<comment type="caution">
    <text evidence="1">The sequence shown here is derived from an EMBL/GenBank/DDBJ whole genome shotgun (WGS) entry which is preliminary data.</text>
</comment>
<sequence length="172" mass="18931">MLPGGGNPWGKDATHSLRRKSVLALSFGRAMSREIQRRPLLAKCAPTAVGFAFGDCLTQYMNRDQSRPLGGQWNFFRTGSMLCIGALCAGPILLSFNRWMDLAILPQAASSPLTGGVKFILDQVVGCFIWQFAYLTINPAYRQSALHLLESSSLRIEQTTRAARHAQHALAH</sequence>
<protein>
    <recommendedName>
        <fullName evidence="3">Protein Mpv17</fullName>
    </recommendedName>
</protein>
<dbReference type="Proteomes" id="UP000236333">
    <property type="component" value="Unassembled WGS sequence"/>
</dbReference>
<evidence type="ECO:0000313" key="1">
    <source>
        <dbReference type="EMBL" id="PNH08529.1"/>
    </source>
</evidence>
<name>A0A2J8A7L6_9CHLO</name>
<proteinExistence type="predicted"/>
<evidence type="ECO:0008006" key="3">
    <source>
        <dbReference type="Google" id="ProtNLM"/>
    </source>
</evidence>
<accession>A0A2J8A7L6</accession>
<organism evidence="1 2">
    <name type="scientific">Tetrabaena socialis</name>
    <dbReference type="NCBI Taxonomy" id="47790"/>
    <lineage>
        <taxon>Eukaryota</taxon>
        <taxon>Viridiplantae</taxon>
        <taxon>Chlorophyta</taxon>
        <taxon>core chlorophytes</taxon>
        <taxon>Chlorophyceae</taxon>
        <taxon>CS clade</taxon>
        <taxon>Chlamydomonadales</taxon>
        <taxon>Tetrabaenaceae</taxon>
        <taxon>Tetrabaena</taxon>
    </lineage>
</organism>
<evidence type="ECO:0000313" key="2">
    <source>
        <dbReference type="Proteomes" id="UP000236333"/>
    </source>
</evidence>
<gene>
    <name evidence="1" type="ORF">TSOC_004910</name>
</gene>
<reference evidence="1 2" key="1">
    <citation type="journal article" date="2017" name="Mol. Biol. Evol.">
        <title>The 4-celled Tetrabaena socialis nuclear genome reveals the essential components for genetic control of cell number at the origin of multicellularity in the volvocine lineage.</title>
        <authorList>
            <person name="Featherston J."/>
            <person name="Arakaki Y."/>
            <person name="Hanschen E.R."/>
            <person name="Ferris P.J."/>
            <person name="Michod R.E."/>
            <person name="Olson B.J.S.C."/>
            <person name="Nozaki H."/>
            <person name="Durand P.M."/>
        </authorList>
    </citation>
    <scope>NUCLEOTIDE SEQUENCE [LARGE SCALE GENOMIC DNA]</scope>
    <source>
        <strain evidence="1 2">NIES-571</strain>
    </source>
</reference>
<keyword evidence="2" id="KW-1185">Reference proteome</keyword>
<dbReference type="AlphaFoldDB" id="A0A2J8A7L6"/>
<dbReference type="OrthoDB" id="526505at2759"/>